<dbReference type="PANTHER" id="PTHR46561:SF11">
    <property type="entry name" value="SERPENTINE RECEPTOR CLASS ALPHA_BETA-14"/>
    <property type="match status" value="1"/>
</dbReference>
<evidence type="ECO:0000256" key="4">
    <source>
        <dbReference type="ARBA" id="ARBA00023136"/>
    </source>
</evidence>
<reference evidence="8" key="1">
    <citation type="submission" date="2022-11" db="UniProtKB">
        <authorList>
            <consortium name="WormBaseParasite"/>
        </authorList>
    </citation>
    <scope>IDENTIFICATION</scope>
</reference>
<feature type="transmembrane region" description="Helical" evidence="6">
    <location>
        <begin position="185"/>
        <end position="218"/>
    </location>
</feature>
<protein>
    <submittedName>
        <fullName evidence="8">Uncharacterized protein</fullName>
    </submittedName>
</protein>
<comment type="subcellular location">
    <subcellularLocation>
        <location evidence="1">Membrane</location>
        <topology evidence="1">Multi-pass membrane protein</topology>
    </subcellularLocation>
</comment>
<feature type="transmembrane region" description="Helical" evidence="6">
    <location>
        <begin position="151"/>
        <end position="173"/>
    </location>
</feature>
<dbReference type="GO" id="GO:0016020">
    <property type="term" value="C:membrane"/>
    <property type="evidence" value="ECO:0007669"/>
    <property type="project" value="UniProtKB-SubCell"/>
</dbReference>
<evidence type="ECO:0000313" key="7">
    <source>
        <dbReference type="Proteomes" id="UP000887566"/>
    </source>
</evidence>
<dbReference type="InterPro" id="IPR019408">
    <property type="entry name" value="7TM_GPCR_serpentine_rcpt_Srab"/>
</dbReference>
<dbReference type="Proteomes" id="UP000887566">
    <property type="component" value="Unplaced"/>
</dbReference>
<feature type="transmembrane region" description="Helical" evidence="6">
    <location>
        <begin position="58"/>
        <end position="79"/>
    </location>
</feature>
<evidence type="ECO:0000256" key="3">
    <source>
        <dbReference type="ARBA" id="ARBA00022989"/>
    </source>
</evidence>
<feature type="transmembrane region" description="Helical" evidence="6">
    <location>
        <begin position="288"/>
        <end position="311"/>
    </location>
</feature>
<evidence type="ECO:0000256" key="6">
    <source>
        <dbReference type="SAM" id="Phobius"/>
    </source>
</evidence>
<dbReference type="Pfam" id="PF10292">
    <property type="entry name" value="7TM_GPCR_Srab"/>
    <property type="match status" value="1"/>
</dbReference>
<accession>A0A914VW47</accession>
<feature type="transmembrane region" description="Helical" evidence="6">
    <location>
        <begin position="253"/>
        <end position="276"/>
    </location>
</feature>
<proteinExistence type="predicted"/>
<keyword evidence="2 6" id="KW-0812">Transmembrane</keyword>
<dbReference type="AlphaFoldDB" id="A0A914VW47"/>
<feature type="transmembrane region" description="Helical" evidence="6">
    <location>
        <begin position="24"/>
        <end position="46"/>
    </location>
</feature>
<dbReference type="Gene3D" id="1.20.1070.10">
    <property type="entry name" value="Rhodopsin 7-helix transmembrane proteins"/>
    <property type="match status" value="1"/>
</dbReference>
<keyword evidence="4 6" id="KW-0472">Membrane</keyword>
<dbReference type="SUPFAM" id="SSF81321">
    <property type="entry name" value="Family A G protein-coupled receptor-like"/>
    <property type="match status" value="1"/>
</dbReference>
<organism evidence="7 8">
    <name type="scientific">Plectus sambesii</name>
    <dbReference type="NCBI Taxonomy" id="2011161"/>
    <lineage>
        <taxon>Eukaryota</taxon>
        <taxon>Metazoa</taxon>
        <taxon>Ecdysozoa</taxon>
        <taxon>Nematoda</taxon>
        <taxon>Chromadorea</taxon>
        <taxon>Plectida</taxon>
        <taxon>Plectina</taxon>
        <taxon>Plectoidea</taxon>
        <taxon>Plectidae</taxon>
        <taxon>Plectus</taxon>
    </lineage>
</organism>
<evidence type="ECO:0000256" key="1">
    <source>
        <dbReference type="ARBA" id="ARBA00004141"/>
    </source>
</evidence>
<feature type="compositionally biased region" description="Low complexity" evidence="5">
    <location>
        <begin position="394"/>
        <end position="406"/>
    </location>
</feature>
<feature type="region of interest" description="Disordered" evidence="5">
    <location>
        <begin position="387"/>
        <end position="406"/>
    </location>
</feature>
<sequence length="406" mass="44948">MINLPGPHNETCRLAAELSQADSLFSLLVIKVVLSLLGAFSTLILLRLELRYMLAHPNVTILLINHNVGLVGACGIYCYKSIGKLASYMGKGVLGEEACFLTMDKHHCATSTYPKSIFYTACVFALIIFAFERLIATFKYRTYENKAKKKFGFALIIFQWLLASSAVLSNAVIFKPDFGTGDDEYVAFCSGILASGGSGYACTLLVCEILALGMFLFARFDSDRKNRLFAANRADHSLTERYQLQENIRTTNLMVPTVACHVLFSAGGLIALVAYISYYRDDTINFPIAMETIELTTPLYAVLYPIVNIVLNKKYRRDIRRWLCGASSSPAISATTQHHHHNQSIVADPVTSYATKIVDAQKMREDHFAKMNAIWKSPPMKVATLKVSASETDSSSLPSSSLPQKV</sequence>
<feature type="transmembrane region" description="Helical" evidence="6">
    <location>
        <begin position="113"/>
        <end position="131"/>
    </location>
</feature>
<evidence type="ECO:0000256" key="5">
    <source>
        <dbReference type="SAM" id="MobiDB-lite"/>
    </source>
</evidence>
<dbReference type="PANTHER" id="PTHR46561">
    <property type="entry name" value="SERPENTINE RECEPTOR, CLASS AB (CLASS A-LIKE)-RELATED"/>
    <property type="match status" value="1"/>
</dbReference>
<dbReference type="InterPro" id="IPR053286">
    <property type="entry name" value="Nematode_rcpt-like_srab"/>
</dbReference>
<evidence type="ECO:0000256" key="2">
    <source>
        <dbReference type="ARBA" id="ARBA00022692"/>
    </source>
</evidence>
<keyword evidence="3 6" id="KW-1133">Transmembrane helix</keyword>
<keyword evidence="7" id="KW-1185">Reference proteome</keyword>
<dbReference type="WBParaSite" id="PSAMB.scaffold259size60637.g3913.t1">
    <property type="protein sequence ID" value="PSAMB.scaffold259size60637.g3913.t1"/>
    <property type="gene ID" value="PSAMB.scaffold259size60637.g3913"/>
</dbReference>
<evidence type="ECO:0000313" key="8">
    <source>
        <dbReference type="WBParaSite" id="PSAMB.scaffold259size60637.g3913.t1"/>
    </source>
</evidence>
<name>A0A914VW47_9BILA</name>